<reference evidence="3" key="1">
    <citation type="journal article" date="2020" name="Nat. Commun.">
        <title>Genome sequence of the cluster root forming white lupin.</title>
        <authorList>
            <person name="Hufnagel B."/>
            <person name="Marques A."/>
            <person name="Soriano A."/>
            <person name="Marques L."/>
            <person name="Divol F."/>
            <person name="Doumas P."/>
            <person name="Sallet E."/>
            <person name="Mancinotti D."/>
            <person name="Carrere S."/>
            <person name="Marande W."/>
            <person name="Arribat S."/>
            <person name="Keller J."/>
            <person name="Huneau C."/>
            <person name="Blein T."/>
            <person name="Aime D."/>
            <person name="Laguerre M."/>
            <person name="Taylor J."/>
            <person name="Schubert V."/>
            <person name="Nelson M."/>
            <person name="Geu-Flores F."/>
            <person name="Crespi M."/>
            <person name="Gallardo-Guerrero K."/>
            <person name="Delaux P.-M."/>
            <person name="Salse J."/>
            <person name="Berges H."/>
            <person name="Guyot R."/>
            <person name="Gouzy J."/>
            <person name="Peret B."/>
        </authorList>
    </citation>
    <scope>NUCLEOTIDE SEQUENCE [LARGE SCALE GENOMIC DNA]</scope>
    <source>
        <strain evidence="3">cv. Amiga</strain>
    </source>
</reference>
<sequence length="92" mass="10866">MLLSLILYHLDSVSLWPEKRNIDANKMMRTFASSRTLFVVFLFAASFIWTFPEISLPTLNHGSVTRHYNFDVRIILSSTYLSMFLYIHKYNI</sequence>
<protein>
    <submittedName>
        <fullName evidence="2">Uncharacterized protein</fullName>
    </submittedName>
</protein>
<dbReference type="AlphaFoldDB" id="A0A6A4NRA9"/>
<evidence type="ECO:0000313" key="2">
    <source>
        <dbReference type="EMBL" id="KAE9593265.1"/>
    </source>
</evidence>
<comment type="caution">
    <text evidence="2">The sequence shown here is derived from an EMBL/GenBank/DDBJ whole genome shotgun (WGS) entry which is preliminary data.</text>
</comment>
<accession>A0A6A4NRA9</accession>
<keyword evidence="1" id="KW-0812">Transmembrane</keyword>
<gene>
    <name evidence="2" type="ORF">Lalb_Chr19g0137941</name>
</gene>
<evidence type="ECO:0000313" key="3">
    <source>
        <dbReference type="Proteomes" id="UP000447434"/>
    </source>
</evidence>
<keyword evidence="1" id="KW-0472">Membrane</keyword>
<feature type="transmembrane region" description="Helical" evidence="1">
    <location>
        <begin position="36"/>
        <end position="52"/>
    </location>
</feature>
<keyword evidence="3" id="KW-1185">Reference proteome</keyword>
<proteinExistence type="predicted"/>
<evidence type="ECO:0000256" key="1">
    <source>
        <dbReference type="SAM" id="Phobius"/>
    </source>
</evidence>
<dbReference type="Proteomes" id="UP000447434">
    <property type="component" value="Chromosome 19"/>
</dbReference>
<feature type="transmembrane region" description="Helical" evidence="1">
    <location>
        <begin position="72"/>
        <end position="88"/>
    </location>
</feature>
<organism evidence="2 3">
    <name type="scientific">Lupinus albus</name>
    <name type="common">White lupine</name>
    <name type="synonym">Lupinus termis</name>
    <dbReference type="NCBI Taxonomy" id="3870"/>
    <lineage>
        <taxon>Eukaryota</taxon>
        <taxon>Viridiplantae</taxon>
        <taxon>Streptophyta</taxon>
        <taxon>Embryophyta</taxon>
        <taxon>Tracheophyta</taxon>
        <taxon>Spermatophyta</taxon>
        <taxon>Magnoliopsida</taxon>
        <taxon>eudicotyledons</taxon>
        <taxon>Gunneridae</taxon>
        <taxon>Pentapetalae</taxon>
        <taxon>rosids</taxon>
        <taxon>fabids</taxon>
        <taxon>Fabales</taxon>
        <taxon>Fabaceae</taxon>
        <taxon>Papilionoideae</taxon>
        <taxon>50 kb inversion clade</taxon>
        <taxon>genistoids sensu lato</taxon>
        <taxon>core genistoids</taxon>
        <taxon>Genisteae</taxon>
        <taxon>Lupinus</taxon>
    </lineage>
</organism>
<name>A0A6A4NRA9_LUPAL</name>
<dbReference type="EMBL" id="WOCE01000019">
    <property type="protein sequence ID" value="KAE9593265.1"/>
    <property type="molecule type" value="Genomic_DNA"/>
</dbReference>
<keyword evidence="1" id="KW-1133">Transmembrane helix</keyword>